<dbReference type="Gene3D" id="3.30.730.10">
    <property type="entry name" value="AP2/ERF domain"/>
    <property type="match status" value="1"/>
</dbReference>
<reference evidence="10 11" key="1">
    <citation type="submission" date="2020-02" db="EMBL/GenBank/DDBJ databases">
        <authorList>
            <person name="Ma Q."/>
            <person name="Huang Y."/>
            <person name="Song X."/>
            <person name="Pei D."/>
        </authorList>
    </citation>
    <scope>NUCLEOTIDE SEQUENCE [LARGE SCALE GENOMIC DNA]</scope>
    <source>
        <strain evidence="10">Sxm20200214</strain>
        <tissue evidence="10">Leaf</tissue>
    </source>
</reference>
<evidence type="ECO:0000313" key="11">
    <source>
        <dbReference type="Proteomes" id="UP000886595"/>
    </source>
</evidence>
<dbReference type="GO" id="GO:0003677">
    <property type="term" value="F:DNA binding"/>
    <property type="evidence" value="ECO:0007669"/>
    <property type="project" value="UniProtKB-KW"/>
</dbReference>
<keyword evidence="4" id="KW-0238">DNA-binding</keyword>
<keyword evidence="2" id="KW-0936">Ethylene signaling pathway</keyword>
<comment type="similarity">
    <text evidence="7">Belongs to the AP2/ERF transcription factor family. ERF subfamily.</text>
</comment>
<evidence type="ECO:0000256" key="1">
    <source>
        <dbReference type="ARBA" id="ARBA00004123"/>
    </source>
</evidence>
<dbReference type="SUPFAM" id="SSF54171">
    <property type="entry name" value="DNA-binding domain"/>
    <property type="match status" value="1"/>
</dbReference>
<feature type="domain" description="AP2/ERF" evidence="9">
    <location>
        <begin position="31"/>
        <end position="88"/>
    </location>
</feature>
<dbReference type="InterPro" id="IPR036955">
    <property type="entry name" value="AP2/ERF_dom_sf"/>
</dbReference>
<keyword evidence="3" id="KW-0805">Transcription regulation</keyword>
<evidence type="ECO:0000256" key="2">
    <source>
        <dbReference type="ARBA" id="ARBA00022745"/>
    </source>
</evidence>
<evidence type="ECO:0000259" key="9">
    <source>
        <dbReference type="PROSITE" id="PS51032"/>
    </source>
</evidence>
<dbReference type="InterPro" id="IPR016177">
    <property type="entry name" value="DNA-bd_dom_sf"/>
</dbReference>
<evidence type="ECO:0000256" key="4">
    <source>
        <dbReference type="ARBA" id="ARBA00023125"/>
    </source>
</evidence>
<sequence>MAPPKQPNASKAAICEGSSGRGRETVMKEVRFRGVRKRPWGRYAAEIRDPGKKTRVWLGTFDTAEVAARAYDTAAREFRGSKAKTNFPLPGESPASDGSVGGNGSSEMTARDVTRRIEMVGRFPFACHRQNSVSSGLPPNVAGFFFDPARAAALRVELSRVYPVQFDPVNIELSIGIPETVMVKPRRTELNLDLNLAPPLDV</sequence>
<feature type="region of interest" description="Disordered" evidence="8">
    <location>
        <begin position="82"/>
        <end position="108"/>
    </location>
</feature>
<dbReference type="Pfam" id="PF00847">
    <property type="entry name" value="AP2"/>
    <property type="match status" value="1"/>
</dbReference>
<name>A0A8X7S8T9_BRACI</name>
<dbReference type="EMBL" id="JAAMPC010000007">
    <property type="protein sequence ID" value="KAG2301888.1"/>
    <property type="molecule type" value="Genomic_DNA"/>
</dbReference>
<dbReference type="InterPro" id="IPR001471">
    <property type="entry name" value="AP2/ERF_dom"/>
</dbReference>
<feature type="region of interest" description="Disordered" evidence="8">
    <location>
        <begin position="1"/>
        <end position="23"/>
    </location>
</feature>
<accession>A0A8X7S8T9</accession>
<dbReference type="GO" id="GO:0005634">
    <property type="term" value="C:nucleus"/>
    <property type="evidence" value="ECO:0007669"/>
    <property type="project" value="UniProtKB-SubCell"/>
</dbReference>
<keyword evidence="6" id="KW-0539">Nucleus</keyword>
<dbReference type="FunFam" id="3.30.730.10:FF:000001">
    <property type="entry name" value="Ethylene-responsive transcription factor 2"/>
    <property type="match status" value="1"/>
</dbReference>
<evidence type="ECO:0000256" key="5">
    <source>
        <dbReference type="ARBA" id="ARBA00023163"/>
    </source>
</evidence>
<proteinExistence type="inferred from homology"/>
<evidence type="ECO:0000256" key="6">
    <source>
        <dbReference type="ARBA" id="ARBA00023242"/>
    </source>
</evidence>
<evidence type="ECO:0000313" key="10">
    <source>
        <dbReference type="EMBL" id="KAG2301888.1"/>
    </source>
</evidence>
<comment type="subcellular location">
    <subcellularLocation>
        <location evidence="1">Nucleus</location>
    </subcellularLocation>
</comment>
<dbReference type="AlphaFoldDB" id="A0A8X7S8T9"/>
<gene>
    <name evidence="10" type="ORF">Bca52824_030539</name>
</gene>
<keyword evidence="11" id="KW-1185">Reference proteome</keyword>
<evidence type="ECO:0000256" key="7">
    <source>
        <dbReference type="ARBA" id="ARBA00024343"/>
    </source>
</evidence>
<dbReference type="OrthoDB" id="1931494at2759"/>
<comment type="caution">
    <text evidence="10">The sequence shown here is derived from an EMBL/GenBank/DDBJ whole genome shotgun (WGS) entry which is preliminary data.</text>
</comment>
<dbReference type="SMART" id="SM00380">
    <property type="entry name" value="AP2"/>
    <property type="match status" value="1"/>
</dbReference>
<dbReference type="GO" id="GO:0009873">
    <property type="term" value="P:ethylene-activated signaling pathway"/>
    <property type="evidence" value="ECO:0007669"/>
    <property type="project" value="UniProtKB-KW"/>
</dbReference>
<dbReference type="PRINTS" id="PR00367">
    <property type="entry name" value="ETHRSPELEMNT"/>
</dbReference>
<dbReference type="PROSITE" id="PS51032">
    <property type="entry name" value="AP2_ERF"/>
    <property type="match status" value="1"/>
</dbReference>
<dbReference type="PANTHER" id="PTHR31677">
    <property type="entry name" value="AP2 DOMAIN CLASS TRANSCRIPTION FACTOR"/>
    <property type="match status" value="1"/>
</dbReference>
<keyword evidence="5" id="KW-0804">Transcription</keyword>
<evidence type="ECO:0000256" key="3">
    <source>
        <dbReference type="ARBA" id="ARBA00023015"/>
    </source>
</evidence>
<dbReference type="PANTHER" id="PTHR31677:SF228">
    <property type="entry name" value="ETHYLENE-RESPONSIVE TRANSCRIPTION FACTOR 10-RELATED"/>
    <property type="match status" value="1"/>
</dbReference>
<dbReference type="Proteomes" id="UP000886595">
    <property type="component" value="Unassembled WGS sequence"/>
</dbReference>
<protein>
    <recommendedName>
        <fullName evidence="9">AP2/ERF domain-containing protein</fullName>
    </recommendedName>
</protein>
<dbReference type="CDD" id="cd00018">
    <property type="entry name" value="AP2"/>
    <property type="match status" value="1"/>
</dbReference>
<organism evidence="10 11">
    <name type="scientific">Brassica carinata</name>
    <name type="common">Ethiopian mustard</name>
    <name type="synonym">Abyssinian cabbage</name>
    <dbReference type="NCBI Taxonomy" id="52824"/>
    <lineage>
        <taxon>Eukaryota</taxon>
        <taxon>Viridiplantae</taxon>
        <taxon>Streptophyta</taxon>
        <taxon>Embryophyta</taxon>
        <taxon>Tracheophyta</taxon>
        <taxon>Spermatophyta</taxon>
        <taxon>Magnoliopsida</taxon>
        <taxon>eudicotyledons</taxon>
        <taxon>Gunneridae</taxon>
        <taxon>Pentapetalae</taxon>
        <taxon>rosids</taxon>
        <taxon>malvids</taxon>
        <taxon>Brassicales</taxon>
        <taxon>Brassicaceae</taxon>
        <taxon>Brassiceae</taxon>
        <taxon>Brassica</taxon>
    </lineage>
</organism>
<dbReference type="GO" id="GO:0003700">
    <property type="term" value="F:DNA-binding transcription factor activity"/>
    <property type="evidence" value="ECO:0007669"/>
    <property type="project" value="InterPro"/>
</dbReference>
<evidence type="ECO:0000256" key="8">
    <source>
        <dbReference type="SAM" id="MobiDB-lite"/>
    </source>
</evidence>